<proteinExistence type="predicted"/>
<reference evidence="2" key="1">
    <citation type="submission" date="2017-10" db="EMBL/GenBank/DDBJ databases">
        <title>Escherichia coli strain KP_ZA plasmid pBO_OXA-181, complete sequence.</title>
        <authorList>
            <person name="Gaibani P."/>
        </authorList>
    </citation>
    <scope>NUCLEOTIDE SEQUENCE</scope>
    <source>
        <strain evidence="2">BO15V</strain>
        <plasmid evidence="2">pKP_BO_OXA-181</plasmid>
    </source>
</reference>
<name>A0A2K9UZR8_ECOLX</name>
<sequence length="40" mass="4515">MLNLVNSAKMNWADSADKTISKATQNNEPVVRHNKQCVEE</sequence>
<geneLocation type="plasmid" evidence="2">
    <name>pKP_BO_OXA-181</name>
</geneLocation>
<feature type="region of interest" description="Disordered" evidence="1">
    <location>
        <begin position="13"/>
        <end position="40"/>
    </location>
</feature>
<keyword evidence="2" id="KW-0614">Plasmid</keyword>
<organism evidence="2">
    <name type="scientific">Escherichia coli</name>
    <dbReference type="NCBI Taxonomy" id="562"/>
    <lineage>
        <taxon>Bacteria</taxon>
        <taxon>Pseudomonadati</taxon>
        <taxon>Pseudomonadota</taxon>
        <taxon>Gammaproteobacteria</taxon>
        <taxon>Enterobacterales</taxon>
        <taxon>Enterobacteriaceae</taxon>
        <taxon>Escherichia</taxon>
    </lineage>
</organism>
<dbReference type="EMBL" id="MG228426">
    <property type="protein sequence ID" value="AUV50542.1"/>
    <property type="molecule type" value="Genomic_DNA"/>
</dbReference>
<evidence type="ECO:0000313" key="2">
    <source>
        <dbReference type="EMBL" id="AUV50542.1"/>
    </source>
</evidence>
<dbReference type="AlphaFoldDB" id="A0A2K9UZR8"/>
<evidence type="ECO:0000256" key="1">
    <source>
        <dbReference type="SAM" id="MobiDB-lite"/>
    </source>
</evidence>
<protein>
    <submittedName>
        <fullName evidence="2">Uncharacterized protein</fullName>
    </submittedName>
</protein>
<accession>A0A2K9UZR8</accession>